<feature type="region of interest" description="Disordered" evidence="2">
    <location>
        <begin position="286"/>
        <end position="306"/>
    </location>
</feature>
<dbReference type="EMBL" id="HBFG01001467">
    <property type="protein sequence ID" value="CAD8729619.1"/>
    <property type="molecule type" value="Transcribed_RNA"/>
</dbReference>
<organism evidence="3">
    <name type="scientific">Pseudo-nitzschia delicatissima</name>
    <dbReference type="NCBI Taxonomy" id="44447"/>
    <lineage>
        <taxon>Eukaryota</taxon>
        <taxon>Sar</taxon>
        <taxon>Stramenopiles</taxon>
        <taxon>Ochrophyta</taxon>
        <taxon>Bacillariophyta</taxon>
        <taxon>Bacillariophyceae</taxon>
        <taxon>Bacillariophycidae</taxon>
        <taxon>Bacillariales</taxon>
        <taxon>Bacillariaceae</taxon>
        <taxon>Pseudo-nitzschia</taxon>
    </lineage>
</organism>
<evidence type="ECO:0000256" key="1">
    <source>
        <dbReference type="SAM" id="Coils"/>
    </source>
</evidence>
<name>A0A7S0TBZ2_9STRA</name>
<sequence>MALKNIQIEQESGKKEIASIVNQQLKEKQGSTERYIEKHRAKIANDQKSDLTRLQQQYTTKSRSNKAKIDQSMQVLRKKHSEESQKYAQQHRQQVQQRRVPEQVANAEWAQIAARLNAKHSRVMHDFSRRGKEVMKKYELEYERDRTRITKVYEKRGQDLNAQRQNLYNRIYSTLQQIRQRHLKKHLQSIADRRAAMKEELASIEDRPTNETADQSPASPDKVKEEKQALKPVSPIKTATDWREESDHEPSGAATRHKHRKGVLSQINRQLSVEIHNEGIWLSELSEKKNNQKNSSDTPTTTESDKKHFFPWGVKARKILESIVCGEIPFACDDASKFNFTETVAQNGGHIRCVMTDLRTSDATASAQRAEAIMKKELDDVKKLEDREAAIKKNMGEMEKNMEIIRKQQHELGLKLKQTVKEYEKTKQHLQAFRTKYSNFFGPDGKPLPTNDPNDTRKLTQHGLKYKMAIESSEKRAVAIKSKLSELQASLQKRETNNRTGQKAIASLNAAIKSKKHVVNEVRSGRLNLLQSKSIDNPSIRVKETINILGVTADMRRDQLNQKRNSNTSSQWVQSLPGVPGPLRRSLWYKMHRRRQQIVLRPTFSSMLTNMRKEIVSKLNSIDTGIRRTSKEASQDKLIKAEQSYLLVTHPVEQTNENLPSLPSSSEWAEPGWYLKLDVEKDDSVGDRILPCHPRQPLVQHNLSELYSAPGRQAASMISSTHLRSLETPLSAVSTATSLSETDPAMSKSADPILSSNDPLKMTRDALKVGYAFSLSKAPARPTVARRKSSSTKETSSSSTSKTTKKKSVSASVDSGVSKSSTAAATHAARVDNSRKRKTTTQPDHSSTPRAVQRKRTEPSRQIPVDDQAFQPRPIMTQPQQQQQPTQPPAQFLQQAMPQQQQNPYNQQFMNAMPSPVAPQQPQQHRGSFNQFQNPQQMNQFRMMQQQQSHHQHHQQQQQKVGYGQIQQQPMRPNPQFFPQMGQQQFPQQSMQMTGQGGMQMNINNSVRQGMGQDEQNDPLFMLK</sequence>
<dbReference type="AlphaFoldDB" id="A0A7S0TBZ2"/>
<feature type="compositionally biased region" description="Low complexity" evidence="2">
    <location>
        <begin position="792"/>
        <end position="802"/>
    </location>
</feature>
<protein>
    <submittedName>
        <fullName evidence="3">Uncharacterized protein</fullName>
    </submittedName>
</protein>
<feature type="compositionally biased region" description="Low complexity" evidence="2">
    <location>
        <begin position="809"/>
        <end position="828"/>
    </location>
</feature>
<feature type="region of interest" description="Disordered" evidence="2">
    <location>
        <begin position="57"/>
        <end position="94"/>
    </location>
</feature>
<feature type="compositionally biased region" description="Polar residues" evidence="2">
    <location>
        <begin position="840"/>
        <end position="850"/>
    </location>
</feature>
<reference evidence="3" key="1">
    <citation type="submission" date="2021-01" db="EMBL/GenBank/DDBJ databases">
        <authorList>
            <person name="Corre E."/>
            <person name="Pelletier E."/>
            <person name="Niang G."/>
            <person name="Scheremetjew M."/>
            <person name="Finn R."/>
            <person name="Kale V."/>
            <person name="Holt S."/>
            <person name="Cochrane G."/>
            <person name="Meng A."/>
            <person name="Brown T."/>
            <person name="Cohen L."/>
        </authorList>
    </citation>
    <scope>NUCLEOTIDE SEQUENCE</scope>
    <source>
        <strain evidence="3">B596</strain>
    </source>
</reference>
<feature type="region of interest" description="Disordered" evidence="2">
    <location>
        <begin position="735"/>
        <end position="757"/>
    </location>
</feature>
<feature type="compositionally biased region" description="Low complexity" evidence="2">
    <location>
        <begin position="871"/>
        <end position="900"/>
    </location>
</feature>
<evidence type="ECO:0000256" key="2">
    <source>
        <dbReference type="SAM" id="MobiDB-lite"/>
    </source>
</evidence>
<feature type="coiled-coil region" evidence="1">
    <location>
        <begin position="367"/>
        <end position="401"/>
    </location>
</feature>
<feature type="compositionally biased region" description="Polar residues" evidence="2">
    <location>
        <begin position="292"/>
        <end position="302"/>
    </location>
</feature>
<feature type="region of interest" description="Disordered" evidence="2">
    <location>
        <begin position="778"/>
        <end position="900"/>
    </location>
</feature>
<feature type="compositionally biased region" description="Basic and acidic residues" evidence="2">
    <location>
        <begin position="240"/>
        <end position="250"/>
    </location>
</feature>
<evidence type="ECO:0000313" key="3">
    <source>
        <dbReference type="EMBL" id="CAD8729619.1"/>
    </source>
</evidence>
<gene>
    <name evidence="3" type="ORF">PDEL0327_LOCUS1112</name>
</gene>
<accession>A0A7S0TBZ2</accession>
<keyword evidence="1" id="KW-0175">Coiled coil</keyword>
<proteinExistence type="predicted"/>
<feature type="region of interest" description="Disordered" evidence="2">
    <location>
        <begin position="202"/>
        <end position="262"/>
    </location>
</feature>